<dbReference type="EMBL" id="KI683326">
    <property type="protein sequence ID" value="ETL78330.1"/>
    <property type="molecule type" value="Genomic_DNA"/>
</dbReference>
<accession>W2K1M2</accession>
<feature type="compositionally biased region" description="Low complexity" evidence="2">
    <location>
        <begin position="451"/>
        <end position="460"/>
    </location>
</feature>
<feature type="coiled-coil region" evidence="1">
    <location>
        <begin position="178"/>
        <end position="233"/>
    </location>
</feature>
<evidence type="ECO:0000256" key="2">
    <source>
        <dbReference type="SAM" id="MobiDB-lite"/>
    </source>
</evidence>
<proteinExistence type="predicted"/>
<gene>
    <name evidence="3" type="ORF">L917_20850</name>
</gene>
<sequence length="584" mass="62671">MTHFFHTDVVTLHVWRYVSPSWLSILVQLLIISLWQESGPVNTDRPTAQPTPGAPPLINPEPASTPAAPPVALPTAARSSALVPVVSPAHAEPSEELTVDSQRDSLVESAGATVDSVRTPLLPYLTLMARHQVQLSISPPLQGDVCTQHRLNDAFGFDQVLAAVQRLSDTLPDLLHVVRELTAQLKISREEFAAAKRLLVPVHVRVESLETLLFNSMAEVNELQAEIKRLNSANVHIGSLLDTSLRAAEVHLSTVRLDQDTFLALQRFQQEAGNQEDPFAFAKAQTKAAQQVQSGASKRSRHGIPSGRASRAVSAADGGEGSVAAASSPTPSRRDLHMSKAWKNKLKSKHQKTASRFRFFMLQPGFSPLGIAAACAFALSGPCQIARESPEVSFALFEERPTSGGRGLNEDGSDEDMEEESPAVPTEPEETDVPRQASPNPPEALHRSNVASSPPARASPRALTSYELEVQLLFGSDDDEDAPSGSKASREPAGHTAPNRSSSDEDTPSPPKRSDRAPICKQPSVPPLRSSDSSDSESSDSSDTAGDEDVPPPTDASRASAVVEGSIAGVPESFPRSRVIFFSR</sequence>
<feature type="region of interest" description="Disordered" evidence="2">
    <location>
        <begin position="291"/>
        <end position="336"/>
    </location>
</feature>
<keyword evidence="1" id="KW-0175">Coiled coil</keyword>
<dbReference type="OrthoDB" id="117098at2759"/>
<name>W2K1M2_PHYNI</name>
<feature type="compositionally biased region" description="Acidic residues" evidence="2">
    <location>
        <begin position="534"/>
        <end position="550"/>
    </location>
</feature>
<organism evidence="3">
    <name type="scientific">Phytophthora nicotianae</name>
    <name type="common">Potato buckeye rot agent</name>
    <name type="synonym">Phytophthora parasitica</name>
    <dbReference type="NCBI Taxonomy" id="4792"/>
    <lineage>
        <taxon>Eukaryota</taxon>
        <taxon>Sar</taxon>
        <taxon>Stramenopiles</taxon>
        <taxon>Oomycota</taxon>
        <taxon>Peronosporomycetes</taxon>
        <taxon>Peronosporales</taxon>
        <taxon>Peronosporaceae</taxon>
        <taxon>Phytophthora</taxon>
    </lineage>
</organism>
<feature type="region of interest" description="Disordered" evidence="2">
    <location>
        <begin position="41"/>
        <end position="69"/>
    </location>
</feature>
<feature type="region of interest" description="Disordered" evidence="2">
    <location>
        <begin position="476"/>
        <end position="563"/>
    </location>
</feature>
<protein>
    <submittedName>
        <fullName evidence="3">Uncharacterized protein</fullName>
    </submittedName>
</protein>
<evidence type="ECO:0000256" key="1">
    <source>
        <dbReference type="SAM" id="Coils"/>
    </source>
</evidence>
<feature type="compositionally biased region" description="Acidic residues" evidence="2">
    <location>
        <begin position="411"/>
        <end position="431"/>
    </location>
</feature>
<dbReference type="AlphaFoldDB" id="W2K1M2"/>
<dbReference type="Proteomes" id="UP000054423">
    <property type="component" value="Unassembled WGS sequence"/>
</dbReference>
<feature type="region of interest" description="Disordered" evidence="2">
    <location>
        <begin position="397"/>
        <end position="460"/>
    </location>
</feature>
<feature type="compositionally biased region" description="Polar residues" evidence="2">
    <location>
        <begin position="41"/>
        <end position="50"/>
    </location>
</feature>
<dbReference type="VEuPathDB" id="FungiDB:PPTG_20102"/>
<dbReference type="VEuPathDB" id="FungiDB:PPTG_18306"/>
<evidence type="ECO:0000313" key="3">
    <source>
        <dbReference type="EMBL" id="ETL78330.1"/>
    </source>
</evidence>
<reference evidence="3" key="1">
    <citation type="submission" date="2013-11" db="EMBL/GenBank/DDBJ databases">
        <title>The Genome Sequence of Phytophthora parasitica CHvinca01.</title>
        <authorList>
            <consortium name="The Broad Institute Genomics Platform"/>
            <person name="Russ C."/>
            <person name="Tyler B."/>
            <person name="Panabieres F."/>
            <person name="Shan W."/>
            <person name="Tripathy S."/>
            <person name="Grunwald N."/>
            <person name="Machado M."/>
            <person name="Johnson C.S."/>
            <person name="Arredondo F."/>
            <person name="Hong C."/>
            <person name="Coffey M."/>
            <person name="Young S.K."/>
            <person name="Zeng Q."/>
            <person name="Gargeya S."/>
            <person name="Fitzgerald M."/>
            <person name="Abouelleil A."/>
            <person name="Alvarado L."/>
            <person name="Chapman S.B."/>
            <person name="Gainer-Dewar J."/>
            <person name="Goldberg J."/>
            <person name="Griggs A."/>
            <person name="Gujja S."/>
            <person name="Hansen M."/>
            <person name="Howarth C."/>
            <person name="Imamovic A."/>
            <person name="Ireland A."/>
            <person name="Larimer J."/>
            <person name="McCowan C."/>
            <person name="Murphy C."/>
            <person name="Pearson M."/>
            <person name="Poon T.W."/>
            <person name="Priest M."/>
            <person name="Roberts A."/>
            <person name="Saif S."/>
            <person name="Shea T."/>
            <person name="Sykes S."/>
            <person name="Wortman J."/>
            <person name="Nusbaum C."/>
            <person name="Birren B."/>
        </authorList>
    </citation>
    <scope>NUCLEOTIDE SEQUENCE [LARGE SCALE GENOMIC DNA]</scope>
    <source>
        <strain evidence="3">CHvinca01</strain>
    </source>
</reference>